<evidence type="ECO:0000256" key="1">
    <source>
        <dbReference type="ARBA" id="ARBA00009437"/>
    </source>
</evidence>
<evidence type="ECO:0000256" key="4">
    <source>
        <dbReference type="ARBA" id="ARBA00023163"/>
    </source>
</evidence>
<keyword evidence="7" id="KW-1185">Reference proteome</keyword>
<dbReference type="Gene3D" id="3.40.190.10">
    <property type="entry name" value="Periplasmic binding protein-like II"/>
    <property type="match status" value="2"/>
</dbReference>
<evidence type="ECO:0000313" key="6">
    <source>
        <dbReference type="EMBL" id="MBP2327244.1"/>
    </source>
</evidence>
<organism evidence="6 7">
    <name type="scientific">Kibdelosporangium banguiense</name>
    <dbReference type="NCBI Taxonomy" id="1365924"/>
    <lineage>
        <taxon>Bacteria</taxon>
        <taxon>Bacillati</taxon>
        <taxon>Actinomycetota</taxon>
        <taxon>Actinomycetes</taxon>
        <taxon>Pseudonocardiales</taxon>
        <taxon>Pseudonocardiaceae</taxon>
        <taxon>Kibdelosporangium</taxon>
    </lineage>
</organism>
<dbReference type="PRINTS" id="PR00039">
    <property type="entry name" value="HTHLYSR"/>
</dbReference>
<dbReference type="InterPro" id="IPR036390">
    <property type="entry name" value="WH_DNA-bd_sf"/>
</dbReference>
<dbReference type="Proteomes" id="UP001519332">
    <property type="component" value="Unassembled WGS sequence"/>
</dbReference>
<feature type="domain" description="HTH lysR-type" evidence="5">
    <location>
        <begin position="5"/>
        <end position="63"/>
    </location>
</feature>
<dbReference type="InterPro" id="IPR000847">
    <property type="entry name" value="LysR_HTH_N"/>
</dbReference>
<dbReference type="SUPFAM" id="SSF53850">
    <property type="entry name" value="Periplasmic binding protein-like II"/>
    <property type="match status" value="1"/>
</dbReference>
<sequence>MTERISLRQLDYFVAAAETGTMTAAAGHLHVSQSAVSLAIAELERQMGVQLVLRHKAKGLTLTAAGRRLLPEARALLARSDEVRADMLEAGRAPAGRLVIGCFTTIAPFLLPDLLEDFHAAYPEVTLDFVEDSQVVLQELLLEGRCEVAVLYDVDIQPGISHETLYATKPHVLLAPDHPLARRKSVRLADLADHDMIMLDVPPSYRYFSQVLATAGVTPRIRHRTVSFEMVRSLVARGVGYSLLIQHPVVDVSYEGRTVAIRPIRDRLDPMPVVLGWPTGARLTRRATVFARFCHRYLADRSIA</sequence>
<keyword evidence="4" id="KW-0804">Transcription</keyword>
<comment type="similarity">
    <text evidence="1">Belongs to the LysR transcriptional regulatory family.</text>
</comment>
<dbReference type="Gene3D" id="1.10.10.10">
    <property type="entry name" value="Winged helix-like DNA-binding domain superfamily/Winged helix DNA-binding domain"/>
    <property type="match status" value="1"/>
</dbReference>
<accession>A0ABS4TS52</accession>
<comment type="caution">
    <text evidence="6">The sequence shown here is derived from an EMBL/GenBank/DDBJ whole genome shotgun (WGS) entry which is preliminary data.</text>
</comment>
<dbReference type="RefSeq" id="WP_209644218.1">
    <property type="nucleotide sequence ID" value="NZ_JAGINW010000001.1"/>
</dbReference>
<dbReference type="CDD" id="cd08412">
    <property type="entry name" value="PBP2_PAO1_like"/>
    <property type="match status" value="1"/>
</dbReference>
<keyword evidence="3 6" id="KW-0238">DNA-binding</keyword>
<proteinExistence type="inferred from homology"/>
<dbReference type="PANTHER" id="PTHR30346">
    <property type="entry name" value="TRANSCRIPTIONAL DUAL REGULATOR HCAR-RELATED"/>
    <property type="match status" value="1"/>
</dbReference>
<dbReference type="GO" id="GO:0003677">
    <property type="term" value="F:DNA binding"/>
    <property type="evidence" value="ECO:0007669"/>
    <property type="project" value="UniProtKB-KW"/>
</dbReference>
<evidence type="ECO:0000313" key="7">
    <source>
        <dbReference type="Proteomes" id="UP001519332"/>
    </source>
</evidence>
<dbReference type="EMBL" id="JAGINW010000001">
    <property type="protein sequence ID" value="MBP2327244.1"/>
    <property type="molecule type" value="Genomic_DNA"/>
</dbReference>
<evidence type="ECO:0000256" key="2">
    <source>
        <dbReference type="ARBA" id="ARBA00023015"/>
    </source>
</evidence>
<dbReference type="PROSITE" id="PS50931">
    <property type="entry name" value="HTH_LYSR"/>
    <property type="match status" value="1"/>
</dbReference>
<gene>
    <name evidence="6" type="ORF">JOF56_007629</name>
</gene>
<dbReference type="Pfam" id="PF03466">
    <property type="entry name" value="LysR_substrate"/>
    <property type="match status" value="1"/>
</dbReference>
<protein>
    <submittedName>
        <fullName evidence="6">DNA-binding transcriptional LysR family regulator</fullName>
    </submittedName>
</protein>
<keyword evidence="2" id="KW-0805">Transcription regulation</keyword>
<evidence type="ECO:0000259" key="5">
    <source>
        <dbReference type="PROSITE" id="PS50931"/>
    </source>
</evidence>
<evidence type="ECO:0000256" key="3">
    <source>
        <dbReference type="ARBA" id="ARBA00023125"/>
    </source>
</evidence>
<reference evidence="6 7" key="1">
    <citation type="submission" date="2021-03" db="EMBL/GenBank/DDBJ databases">
        <title>Sequencing the genomes of 1000 actinobacteria strains.</title>
        <authorList>
            <person name="Klenk H.-P."/>
        </authorList>
    </citation>
    <scope>NUCLEOTIDE SEQUENCE [LARGE SCALE GENOMIC DNA]</scope>
    <source>
        <strain evidence="6 7">DSM 46670</strain>
    </source>
</reference>
<dbReference type="PANTHER" id="PTHR30346:SF0">
    <property type="entry name" value="HCA OPERON TRANSCRIPTIONAL ACTIVATOR HCAR"/>
    <property type="match status" value="1"/>
</dbReference>
<dbReference type="InterPro" id="IPR005119">
    <property type="entry name" value="LysR_subst-bd"/>
</dbReference>
<dbReference type="SUPFAM" id="SSF46785">
    <property type="entry name" value="Winged helix' DNA-binding domain"/>
    <property type="match status" value="1"/>
</dbReference>
<dbReference type="Pfam" id="PF00126">
    <property type="entry name" value="HTH_1"/>
    <property type="match status" value="1"/>
</dbReference>
<dbReference type="InterPro" id="IPR036388">
    <property type="entry name" value="WH-like_DNA-bd_sf"/>
</dbReference>
<name>A0ABS4TS52_9PSEU</name>